<organism evidence="1 2">
    <name type="scientific">Candidatus Fusobacterium pullicola</name>
    <dbReference type="NCBI Taxonomy" id="2838601"/>
    <lineage>
        <taxon>Bacteria</taxon>
        <taxon>Fusobacteriati</taxon>
        <taxon>Fusobacteriota</taxon>
        <taxon>Fusobacteriia</taxon>
        <taxon>Fusobacteriales</taxon>
        <taxon>Fusobacteriaceae</taxon>
        <taxon>Fusobacterium</taxon>
    </lineage>
</organism>
<dbReference type="Proteomes" id="UP000724657">
    <property type="component" value="Unassembled WGS sequence"/>
</dbReference>
<sequence length="235" mass="27227">MNRANIENILFNQGNGILNTRELDTTSSKYSTFKVLERMVKKGELKRAEKGLYYIPKKSIFGELPLTIKDFIQKYLYLGDKRIGYITGVNLFNRYGLTSQLSNSIEIATNTRKNPREFDGIKIKFIQNKALITEENIKYLEILDILKNLKNIPDSNIEESYMLMKSKILSLAYEEILTLLELAEKNYTVVVLALLGSMIEEKNILKVEELKKKLNKTTTFKLNLNLKNGKEWRIS</sequence>
<accession>A0A9E2KWY2</accession>
<dbReference type="AlphaFoldDB" id="A0A9E2KWY2"/>
<name>A0A9E2KWY2_9FUSO</name>
<dbReference type="Pfam" id="PF19570">
    <property type="entry name" value="DUF6088"/>
    <property type="match status" value="1"/>
</dbReference>
<reference evidence="1" key="2">
    <citation type="submission" date="2021-04" db="EMBL/GenBank/DDBJ databases">
        <authorList>
            <person name="Gilroy R."/>
        </authorList>
    </citation>
    <scope>NUCLEOTIDE SEQUENCE</scope>
    <source>
        <strain evidence="1">A6-441</strain>
    </source>
</reference>
<dbReference type="EMBL" id="JAHLFN010000026">
    <property type="protein sequence ID" value="MBU3841997.1"/>
    <property type="molecule type" value="Genomic_DNA"/>
</dbReference>
<evidence type="ECO:0000313" key="1">
    <source>
        <dbReference type="EMBL" id="MBU3841997.1"/>
    </source>
</evidence>
<comment type="caution">
    <text evidence="1">The sequence shown here is derived from an EMBL/GenBank/DDBJ whole genome shotgun (WGS) entry which is preliminary data.</text>
</comment>
<evidence type="ECO:0008006" key="3">
    <source>
        <dbReference type="Google" id="ProtNLM"/>
    </source>
</evidence>
<protein>
    <recommendedName>
        <fullName evidence="3">AbiEi antitoxin C-terminal domain-containing protein</fullName>
    </recommendedName>
</protein>
<dbReference type="InterPro" id="IPR045738">
    <property type="entry name" value="DUF6088"/>
</dbReference>
<proteinExistence type="predicted"/>
<reference evidence="1" key="1">
    <citation type="journal article" date="2021" name="PeerJ">
        <title>Extensive microbial diversity within the chicken gut microbiome revealed by metagenomics and culture.</title>
        <authorList>
            <person name="Gilroy R."/>
            <person name="Ravi A."/>
            <person name="Getino M."/>
            <person name="Pursley I."/>
            <person name="Horton D.L."/>
            <person name="Alikhan N.F."/>
            <person name="Baker D."/>
            <person name="Gharbi K."/>
            <person name="Hall N."/>
            <person name="Watson M."/>
            <person name="Adriaenssens E.M."/>
            <person name="Foster-Nyarko E."/>
            <person name="Jarju S."/>
            <person name="Secka A."/>
            <person name="Antonio M."/>
            <person name="Oren A."/>
            <person name="Chaudhuri R.R."/>
            <person name="La Ragione R."/>
            <person name="Hildebrand F."/>
            <person name="Pallen M.J."/>
        </authorList>
    </citation>
    <scope>NUCLEOTIDE SEQUENCE</scope>
    <source>
        <strain evidence="1">A6-441</strain>
    </source>
</reference>
<evidence type="ECO:0000313" key="2">
    <source>
        <dbReference type="Proteomes" id="UP000724657"/>
    </source>
</evidence>
<gene>
    <name evidence="1" type="ORF">IAA47_03275</name>
</gene>